<dbReference type="RefSeq" id="WP_117499650.1">
    <property type="nucleotide sequence ID" value="NZ_JBBMFC010000025.1"/>
</dbReference>
<dbReference type="EC" id="3.6.1.7" evidence="2 5"/>
<proteinExistence type="inferred from homology"/>
<feature type="domain" description="Acylphosphatase-like" evidence="7">
    <location>
        <begin position="6"/>
        <end position="91"/>
    </location>
</feature>
<feature type="active site" evidence="5">
    <location>
        <position position="39"/>
    </location>
</feature>
<dbReference type="PANTHER" id="PTHR47268:SF4">
    <property type="entry name" value="ACYLPHOSPHATASE"/>
    <property type="match status" value="1"/>
</dbReference>
<evidence type="ECO:0000256" key="5">
    <source>
        <dbReference type="PROSITE-ProRule" id="PRU00520"/>
    </source>
</evidence>
<evidence type="ECO:0000259" key="7">
    <source>
        <dbReference type="PROSITE" id="PS51160"/>
    </source>
</evidence>
<feature type="active site" evidence="5">
    <location>
        <position position="21"/>
    </location>
</feature>
<protein>
    <recommendedName>
        <fullName evidence="3 5">acylphosphatase</fullName>
        <ecNumber evidence="2 5">3.6.1.7</ecNumber>
    </recommendedName>
</protein>
<keyword evidence="9" id="KW-1185">Reference proteome</keyword>
<evidence type="ECO:0000256" key="3">
    <source>
        <dbReference type="ARBA" id="ARBA00015991"/>
    </source>
</evidence>
<name>A0ABV1I3A8_9FIRM</name>
<organism evidence="8 9">
    <name type="scientific">Hominiventricola aquisgranensis</name>
    <dbReference type="NCBI Taxonomy" id="3133164"/>
    <lineage>
        <taxon>Bacteria</taxon>
        <taxon>Bacillati</taxon>
        <taxon>Bacillota</taxon>
        <taxon>Clostridia</taxon>
        <taxon>Lachnospirales</taxon>
        <taxon>Lachnospiraceae</taxon>
        <taxon>Hominiventricola</taxon>
    </lineage>
</organism>
<gene>
    <name evidence="8" type="ORF">WMO62_12770</name>
</gene>
<evidence type="ECO:0000256" key="6">
    <source>
        <dbReference type="RuleBase" id="RU004168"/>
    </source>
</evidence>
<comment type="similarity">
    <text evidence="1 6">Belongs to the acylphosphatase family.</text>
</comment>
<dbReference type="InterPro" id="IPR017968">
    <property type="entry name" value="Acylphosphatase_CS"/>
</dbReference>
<dbReference type="SUPFAM" id="SSF54975">
    <property type="entry name" value="Acylphosphatase/BLUF domain-like"/>
    <property type="match status" value="1"/>
</dbReference>
<comment type="catalytic activity">
    <reaction evidence="4 5">
        <text>an acyl phosphate + H2O = a carboxylate + phosphate + H(+)</text>
        <dbReference type="Rhea" id="RHEA:14965"/>
        <dbReference type="ChEBI" id="CHEBI:15377"/>
        <dbReference type="ChEBI" id="CHEBI:15378"/>
        <dbReference type="ChEBI" id="CHEBI:29067"/>
        <dbReference type="ChEBI" id="CHEBI:43474"/>
        <dbReference type="ChEBI" id="CHEBI:59918"/>
        <dbReference type="EC" id="3.6.1.7"/>
    </reaction>
</comment>
<dbReference type="PROSITE" id="PS00151">
    <property type="entry name" value="ACYLPHOSPHATASE_2"/>
    <property type="match status" value="1"/>
</dbReference>
<evidence type="ECO:0000256" key="2">
    <source>
        <dbReference type="ARBA" id="ARBA00012150"/>
    </source>
</evidence>
<dbReference type="PRINTS" id="PR00112">
    <property type="entry name" value="ACYLPHPHTASE"/>
</dbReference>
<evidence type="ECO:0000313" key="9">
    <source>
        <dbReference type="Proteomes" id="UP001470288"/>
    </source>
</evidence>
<evidence type="ECO:0000313" key="8">
    <source>
        <dbReference type="EMBL" id="MEQ2579683.1"/>
    </source>
</evidence>
<dbReference type="InterPro" id="IPR020456">
    <property type="entry name" value="Acylphosphatase"/>
</dbReference>
<dbReference type="Gene3D" id="3.30.70.100">
    <property type="match status" value="1"/>
</dbReference>
<sequence>MSEMIRKHILFYGRVQGVGFRYHATYKASLLGLTGWVRNLEDGSVEMEVQGSPDQINELILHLYHQRFIRIDEMQEQKIPLKDEREFRERW</sequence>
<dbReference type="Pfam" id="PF00708">
    <property type="entry name" value="Acylphosphatase"/>
    <property type="match status" value="1"/>
</dbReference>
<dbReference type="InterPro" id="IPR001792">
    <property type="entry name" value="Acylphosphatase-like_dom"/>
</dbReference>
<dbReference type="PANTHER" id="PTHR47268">
    <property type="entry name" value="ACYLPHOSPHATASE"/>
    <property type="match status" value="1"/>
</dbReference>
<dbReference type="Proteomes" id="UP001470288">
    <property type="component" value="Unassembled WGS sequence"/>
</dbReference>
<reference evidence="8 9" key="1">
    <citation type="submission" date="2024-03" db="EMBL/GenBank/DDBJ databases">
        <title>Human intestinal bacterial collection.</title>
        <authorList>
            <person name="Pauvert C."/>
            <person name="Hitch T.C.A."/>
            <person name="Clavel T."/>
        </authorList>
    </citation>
    <scope>NUCLEOTIDE SEQUENCE [LARGE SCALE GENOMIC DNA]</scope>
    <source>
        <strain evidence="8 9">CLA-AA-H78B</strain>
    </source>
</reference>
<comment type="caution">
    <text evidence="8">The sequence shown here is derived from an EMBL/GenBank/DDBJ whole genome shotgun (WGS) entry which is preliminary data.</text>
</comment>
<dbReference type="InterPro" id="IPR036046">
    <property type="entry name" value="Acylphosphatase-like_dom_sf"/>
</dbReference>
<dbReference type="PROSITE" id="PS51160">
    <property type="entry name" value="ACYLPHOSPHATASE_3"/>
    <property type="match status" value="1"/>
</dbReference>
<keyword evidence="5" id="KW-0378">Hydrolase</keyword>
<accession>A0ABV1I3A8</accession>
<evidence type="ECO:0000256" key="4">
    <source>
        <dbReference type="ARBA" id="ARBA00047645"/>
    </source>
</evidence>
<evidence type="ECO:0000256" key="1">
    <source>
        <dbReference type="ARBA" id="ARBA00005614"/>
    </source>
</evidence>
<dbReference type="EMBL" id="JBBMFC010000025">
    <property type="protein sequence ID" value="MEQ2579683.1"/>
    <property type="molecule type" value="Genomic_DNA"/>
</dbReference>